<evidence type="ECO:0000313" key="2">
    <source>
        <dbReference type="EMBL" id="RCV40445.1"/>
    </source>
</evidence>
<dbReference type="InterPro" id="IPR011676">
    <property type="entry name" value="DUF1618"/>
</dbReference>
<dbReference type="Pfam" id="PF07762">
    <property type="entry name" value="DUF1618"/>
    <property type="match status" value="1"/>
</dbReference>
<reference evidence="2" key="1">
    <citation type="journal article" date="2012" name="Nat. Biotechnol.">
        <title>Reference genome sequence of the model plant Setaria.</title>
        <authorList>
            <person name="Bennetzen J.L."/>
            <person name="Schmutz J."/>
            <person name="Wang H."/>
            <person name="Percifield R."/>
            <person name="Hawkins J."/>
            <person name="Pontaroli A.C."/>
            <person name="Estep M."/>
            <person name="Feng L."/>
            <person name="Vaughn J.N."/>
            <person name="Grimwood J."/>
            <person name="Jenkins J."/>
            <person name="Barry K."/>
            <person name="Lindquist E."/>
            <person name="Hellsten U."/>
            <person name="Deshpande S."/>
            <person name="Wang X."/>
            <person name="Wu X."/>
            <person name="Mitros T."/>
            <person name="Triplett J."/>
            <person name="Yang X."/>
            <person name="Ye C.Y."/>
            <person name="Mauro-Herrera M."/>
            <person name="Wang L."/>
            <person name="Li P."/>
            <person name="Sharma M."/>
            <person name="Sharma R."/>
            <person name="Ronald P.C."/>
            <person name="Panaud O."/>
            <person name="Kellogg E.A."/>
            <person name="Brutnell T.P."/>
            <person name="Doust A.N."/>
            <person name="Tuskan G.A."/>
            <person name="Rokhsar D."/>
            <person name="Devos K.M."/>
        </authorList>
    </citation>
    <scope>NUCLEOTIDE SEQUENCE [LARGE SCALE GENOMIC DNA]</scope>
    <source>
        <strain evidence="2">Yugu1</strain>
    </source>
</reference>
<evidence type="ECO:0000259" key="1">
    <source>
        <dbReference type="Pfam" id="PF07762"/>
    </source>
</evidence>
<dbReference type="EMBL" id="CM003536">
    <property type="protein sequence ID" value="RCV40445.1"/>
    <property type="molecule type" value="Genomic_DNA"/>
</dbReference>
<dbReference type="OMA" id="ECTAWRA"/>
<accession>A0A368SDC3</accession>
<proteinExistence type="predicted"/>
<sequence>MAAARRPAPIVLLSDVVDTSQQLTGDPGQGWTKVECASKKAYGCGDHGQELVDGLTLYVRHGDAPVLTSSLAIRVADAALRRFDSELELSCRRWMDTLVVRHRMTTLGRVQMAEEQGLTVIFLVFRRDLYLVYDHAGASLSMIRCLPDPPFVPISTMKPVVVPDRHGSSDFELFLMARRGSSPSAAAHDDVLCVSTPATRANPASDGAWQVQGQVKLEEPFNTDVAFSLQGKGFWANLLQGLMYCDDLHAAGDVVDFSFIELPPGCRRRDLEQQMGADEYNEMVMDVQMRLTRTMACVGDSVCFVCIDHAKQYADDQWKKEWEVSARELWGFDGFKEAGLPEAPPEYRLLTADGDLCVMLADQSKFPRPYHQVTVVDDLCVLDVRGKRLLWHGLVHEYPCT</sequence>
<name>A0A368SDC3_SETIT</name>
<dbReference type="PANTHER" id="PTHR33086:SF54">
    <property type="entry name" value="DUF1618 DOMAIN-CONTAINING PROTEIN"/>
    <property type="match status" value="1"/>
</dbReference>
<feature type="domain" description="DUF1618" evidence="1">
    <location>
        <begin position="235"/>
        <end position="346"/>
    </location>
</feature>
<dbReference type="OrthoDB" id="689746at2759"/>
<gene>
    <name evidence="2" type="ORF">SETIT_9G054200v2</name>
</gene>
<organism evidence="2">
    <name type="scientific">Setaria italica</name>
    <name type="common">Foxtail millet</name>
    <name type="synonym">Panicum italicum</name>
    <dbReference type="NCBI Taxonomy" id="4555"/>
    <lineage>
        <taxon>Eukaryota</taxon>
        <taxon>Viridiplantae</taxon>
        <taxon>Streptophyta</taxon>
        <taxon>Embryophyta</taxon>
        <taxon>Tracheophyta</taxon>
        <taxon>Spermatophyta</taxon>
        <taxon>Magnoliopsida</taxon>
        <taxon>Liliopsida</taxon>
        <taxon>Poales</taxon>
        <taxon>Poaceae</taxon>
        <taxon>PACMAD clade</taxon>
        <taxon>Panicoideae</taxon>
        <taxon>Panicodae</taxon>
        <taxon>Paniceae</taxon>
        <taxon>Cenchrinae</taxon>
        <taxon>Setaria</taxon>
    </lineage>
</organism>
<protein>
    <recommendedName>
        <fullName evidence="1">DUF1618 domain-containing protein</fullName>
    </recommendedName>
</protein>
<dbReference type="AlphaFoldDB" id="A0A368SDC3"/>
<reference evidence="2" key="2">
    <citation type="submission" date="2015-07" db="EMBL/GenBank/DDBJ databases">
        <authorList>
            <person name="Noorani M."/>
        </authorList>
    </citation>
    <scope>NUCLEOTIDE SEQUENCE</scope>
    <source>
        <strain evidence="2">Yugu1</strain>
    </source>
</reference>
<dbReference type="PANTHER" id="PTHR33086">
    <property type="entry name" value="OS05G0468200 PROTEIN-RELATED"/>
    <property type="match status" value="1"/>
</dbReference>